<feature type="transmembrane region" description="Helical" evidence="1">
    <location>
        <begin position="20"/>
        <end position="41"/>
    </location>
</feature>
<dbReference type="EMBL" id="JH159152">
    <property type="protein sequence ID" value="EGZ24813.1"/>
    <property type="molecule type" value="Genomic_DNA"/>
</dbReference>
<dbReference type="KEGG" id="psoj:PHYSODRAFT_554852"/>
<accession>G4YTS6</accession>
<protein>
    <recommendedName>
        <fullName evidence="2">WLGC domain-containing protein</fullName>
    </recommendedName>
</protein>
<name>G4YTS6_PHYSP</name>
<keyword evidence="1" id="KW-0812">Transmembrane</keyword>
<dbReference type="SUPFAM" id="SSF52058">
    <property type="entry name" value="L domain-like"/>
    <property type="match status" value="1"/>
</dbReference>
<feature type="transmembrane region" description="Helical" evidence="1">
    <location>
        <begin position="158"/>
        <end position="180"/>
    </location>
</feature>
<dbReference type="GeneID" id="20663035"/>
<dbReference type="InterPro" id="IPR058256">
    <property type="entry name" value="WLGC"/>
</dbReference>
<dbReference type="SMR" id="G4YTS6"/>
<keyword evidence="1" id="KW-0472">Membrane</keyword>
<dbReference type="InterPro" id="IPR032675">
    <property type="entry name" value="LRR_dom_sf"/>
</dbReference>
<organism evidence="3 4">
    <name type="scientific">Phytophthora sojae (strain P6497)</name>
    <name type="common">Soybean stem and root rot agent</name>
    <name type="synonym">Phytophthora megasperma f. sp. glycines</name>
    <dbReference type="NCBI Taxonomy" id="1094619"/>
    <lineage>
        <taxon>Eukaryota</taxon>
        <taxon>Sar</taxon>
        <taxon>Stramenopiles</taxon>
        <taxon>Oomycota</taxon>
        <taxon>Peronosporomycetes</taxon>
        <taxon>Peronosporales</taxon>
        <taxon>Peronosporaceae</taxon>
        <taxon>Phytophthora</taxon>
    </lineage>
</organism>
<gene>
    <name evidence="3" type="ORF">PHYSODRAFT_554852</name>
</gene>
<dbReference type="AlphaFoldDB" id="G4YTS6"/>
<keyword evidence="1" id="KW-1133">Transmembrane helix</keyword>
<keyword evidence="4" id="KW-1185">Reference proteome</keyword>
<proteinExistence type="predicted"/>
<evidence type="ECO:0000313" key="4">
    <source>
        <dbReference type="Proteomes" id="UP000002640"/>
    </source>
</evidence>
<feature type="transmembrane region" description="Helical" evidence="1">
    <location>
        <begin position="265"/>
        <end position="285"/>
    </location>
</feature>
<sequence length="638" mass="72388">MSTGAYDNGQFWLISDKTPRIVMAGAAGLAVVDACYLHVLVKMLRWRDRVDEVATFYHLTTPVDTNKDSVIMSIYRRCRHIYTDLTSFAGSKRKVWNEYSKMFNLTMQVLVLLHLLESGTPEPLVLGYVCLVGTNSLSSALNIFYGKLSAVAEVLTSSVFDWFVTVLSPILVLVYCYSTFKFDHAVFRTYLEKLPPSSFEHQARVFADPAQVALFRLTFDSLRIHTLLDLSLRVGMNLSFCYRFKRIGDVFVTTPDIPKPVPKATGTLFIVFSIAIWVLMFQAIADSRANCAPYPECVVFTYRRRNGKDECPCQIFIDVDRAPQTYEEWLHPVDLYRNVESLAASGELRSIQVVFVNRQLVELPTTLRTCQNLELMELVYTSTQSLPVWMEEFTNLEFLHIEGNFGSRKLMALPDRLFNNMPRLMTIQLGVHEKIEALPPLTGVPKLQSLTLAWTSLRELPALDNVPRLNRLIMAIPPLFEKMPDMTAQQNLVEFVITQPSHICCNGFNGACMLNDSNCVEDSIVSIPAATCLNEEPFLGSSDTRDVFEKFAPTIYTPLPPGFKPISTMPTKETIEPCEYRPFGECQSSNGHKGMCQNTRIQVLACLSEPIYIVFRRYQIQEGIECNPIFEKWLGCSE</sequence>
<evidence type="ECO:0000256" key="1">
    <source>
        <dbReference type="SAM" id="Phobius"/>
    </source>
</evidence>
<feature type="domain" description="WLGC" evidence="2">
    <location>
        <begin position="573"/>
        <end position="637"/>
    </location>
</feature>
<dbReference type="Proteomes" id="UP000002640">
    <property type="component" value="Unassembled WGS sequence"/>
</dbReference>
<feature type="transmembrane region" description="Helical" evidence="1">
    <location>
        <begin position="125"/>
        <end position="146"/>
    </location>
</feature>
<reference evidence="3 4" key="1">
    <citation type="journal article" date="2006" name="Science">
        <title>Phytophthora genome sequences uncover evolutionary origins and mechanisms of pathogenesis.</title>
        <authorList>
            <person name="Tyler B.M."/>
            <person name="Tripathy S."/>
            <person name="Zhang X."/>
            <person name="Dehal P."/>
            <person name="Jiang R.H."/>
            <person name="Aerts A."/>
            <person name="Arredondo F.D."/>
            <person name="Baxter L."/>
            <person name="Bensasson D."/>
            <person name="Beynon J.L."/>
            <person name="Chapman J."/>
            <person name="Damasceno C.M."/>
            <person name="Dorrance A.E."/>
            <person name="Dou D."/>
            <person name="Dickerman A.W."/>
            <person name="Dubchak I.L."/>
            <person name="Garbelotto M."/>
            <person name="Gijzen M."/>
            <person name="Gordon S.G."/>
            <person name="Govers F."/>
            <person name="Grunwald N.J."/>
            <person name="Huang W."/>
            <person name="Ivors K.L."/>
            <person name="Jones R.W."/>
            <person name="Kamoun S."/>
            <person name="Krampis K."/>
            <person name="Lamour K.H."/>
            <person name="Lee M.K."/>
            <person name="McDonald W.H."/>
            <person name="Medina M."/>
            <person name="Meijer H.J."/>
            <person name="Nordberg E.K."/>
            <person name="Maclean D.J."/>
            <person name="Ospina-Giraldo M.D."/>
            <person name="Morris P.F."/>
            <person name="Phuntumart V."/>
            <person name="Putnam N.H."/>
            <person name="Rash S."/>
            <person name="Rose J.K."/>
            <person name="Sakihama Y."/>
            <person name="Salamov A.A."/>
            <person name="Savidor A."/>
            <person name="Scheuring C.F."/>
            <person name="Smith B.M."/>
            <person name="Sobral B.W."/>
            <person name="Terry A."/>
            <person name="Torto-Alalibo T.A."/>
            <person name="Win J."/>
            <person name="Xu Z."/>
            <person name="Zhang H."/>
            <person name="Grigoriev I.V."/>
            <person name="Rokhsar D.S."/>
            <person name="Boore J.L."/>
        </authorList>
    </citation>
    <scope>NUCLEOTIDE SEQUENCE [LARGE SCALE GENOMIC DNA]</scope>
    <source>
        <strain evidence="3 4">P6497</strain>
    </source>
</reference>
<dbReference type="RefSeq" id="XP_009520101.1">
    <property type="nucleotide sequence ID" value="XM_009521806.1"/>
</dbReference>
<dbReference type="InParanoid" id="G4YTS6"/>
<dbReference type="Gene3D" id="3.80.10.10">
    <property type="entry name" value="Ribonuclease Inhibitor"/>
    <property type="match status" value="1"/>
</dbReference>
<dbReference type="Pfam" id="PF26605">
    <property type="entry name" value="WLGC"/>
    <property type="match status" value="1"/>
</dbReference>
<evidence type="ECO:0000313" key="3">
    <source>
        <dbReference type="EMBL" id="EGZ24813.1"/>
    </source>
</evidence>
<evidence type="ECO:0000259" key="2">
    <source>
        <dbReference type="Pfam" id="PF26605"/>
    </source>
</evidence>